<dbReference type="InterPro" id="IPR001932">
    <property type="entry name" value="PPM-type_phosphatase-like_dom"/>
</dbReference>
<dbReference type="SUPFAM" id="SSF81606">
    <property type="entry name" value="PP2C-like"/>
    <property type="match status" value="1"/>
</dbReference>
<dbReference type="Proteomes" id="UP000321234">
    <property type="component" value="Unassembled WGS sequence"/>
</dbReference>
<protein>
    <submittedName>
        <fullName evidence="3">Serine/threonine-protein phosphatase</fullName>
    </submittedName>
</protein>
<organism evidence="3 4">
    <name type="scientific">Quadrisphaera setariae</name>
    <dbReference type="NCBI Taxonomy" id="2593304"/>
    <lineage>
        <taxon>Bacteria</taxon>
        <taxon>Bacillati</taxon>
        <taxon>Actinomycetota</taxon>
        <taxon>Actinomycetes</taxon>
        <taxon>Kineosporiales</taxon>
        <taxon>Kineosporiaceae</taxon>
        <taxon>Quadrisphaera</taxon>
    </lineage>
</organism>
<dbReference type="SMART" id="SM00331">
    <property type="entry name" value="PP2C_SIG"/>
    <property type="match status" value="1"/>
</dbReference>
<dbReference type="AlphaFoldDB" id="A0A5C8Z6E0"/>
<dbReference type="PANTHER" id="PTHR43156">
    <property type="entry name" value="STAGE II SPORULATION PROTEIN E-RELATED"/>
    <property type="match status" value="1"/>
</dbReference>
<dbReference type="Pfam" id="PF07228">
    <property type="entry name" value="SpoIIE"/>
    <property type="match status" value="1"/>
</dbReference>
<dbReference type="InterPro" id="IPR052016">
    <property type="entry name" value="Bact_Sigma-Reg"/>
</dbReference>
<dbReference type="Gene3D" id="3.60.40.10">
    <property type="entry name" value="PPM-type phosphatase domain"/>
    <property type="match status" value="1"/>
</dbReference>
<evidence type="ECO:0000313" key="3">
    <source>
        <dbReference type="EMBL" id="TXR52914.1"/>
    </source>
</evidence>
<proteinExistence type="predicted"/>
<dbReference type="PANTHER" id="PTHR43156:SF2">
    <property type="entry name" value="STAGE II SPORULATION PROTEIN E"/>
    <property type="match status" value="1"/>
</dbReference>
<keyword evidence="4" id="KW-1185">Reference proteome</keyword>
<dbReference type="Gene3D" id="3.30.450.20">
    <property type="entry name" value="PAS domain"/>
    <property type="match status" value="1"/>
</dbReference>
<name>A0A5C8Z6E0_9ACTN</name>
<evidence type="ECO:0000256" key="1">
    <source>
        <dbReference type="ARBA" id="ARBA00022801"/>
    </source>
</evidence>
<accession>A0A5C8Z6E0</accession>
<gene>
    <name evidence="3" type="ORF">FMM08_17615</name>
</gene>
<reference evidence="3 4" key="1">
    <citation type="submission" date="2019-07" db="EMBL/GenBank/DDBJ databases">
        <title>Quadrisphaera sp. strain DD2A genome sequencing and assembly.</title>
        <authorList>
            <person name="Kim I."/>
        </authorList>
    </citation>
    <scope>NUCLEOTIDE SEQUENCE [LARGE SCALE GENOMIC DNA]</scope>
    <source>
        <strain evidence="3 4">DD2A</strain>
    </source>
</reference>
<evidence type="ECO:0000259" key="2">
    <source>
        <dbReference type="SMART" id="SM00331"/>
    </source>
</evidence>
<dbReference type="GO" id="GO:0016791">
    <property type="term" value="F:phosphatase activity"/>
    <property type="evidence" value="ECO:0007669"/>
    <property type="project" value="TreeGrafter"/>
</dbReference>
<dbReference type="EMBL" id="VKAC01000011">
    <property type="protein sequence ID" value="TXR52914.1"/>
    <property type="molecule type" value="Genomic_DNA"/>
</dbReference>
<dbReference type="RefSeq" id="WP_147927681.1">
    <property type="nucleotide sequence ID" value="NZ_VKAC01000011.1"/>
</dbReference>
<dbReference type="OrthoDB" id="118142at2"/>
<sequence length="668" mass="70423">MTPAEGPFAAAGELRGAYEAVDWSATPVGAPETWSTPLRTALSLAFATSFPVTLLWGPRFVLLYNAAYARMLPGKHPWGLGTPCEDVFGEIWDQIGPLMRGVLAGDGAVRMVDQELYIDRRGFPEECYFDYCYSPVAGDDGAVEGVLDIAVETTAQVLERRRSALLRRLADLPRVLRSTADLARLALPVLRTDPGDLPLLELLVPGEAPRQREVRLLGPPPRAVDEAVVVGASAAGRTAWVRVPGVGPAHDRPLLVVALSPGLAEDEHYLGFLRQVAAALGGALAVASAAEAAQARVELQGAQVRRLLGLVRVLQELPEAADVAQLEGVVERGAARLLGARRAQLSLGAPDDGDGVAVAAAEARGAVHLDVGDRHLGLLELAWADGQHQTELAEEDRAVLSVLASSTAQALERAAAREAEQRATEAVRAIAEELQRSLLTEPPPVTGLDLAVRYVPAAEHAQVGGDWYDAFTTATGALQLVIGDVTGHDQRAAAAMGQLRNLLRGIAHSGVRTPSQVLAELDAALPHLGVTSLATAVLGSLSPAEPDGSRELVWSSAGHLPPLLLVPGAAPRLLEEPAELLLGLQVDTRRTDHRTVLPAGATVLLYTDGLVERRGVDLSKGLVWLRSAAAGLDGASPDEVCDALLDLVGGRVDDDIALVAVRLVGRHL</sequence>
<evidence type="ECO:0000313" key="4">
    <source>
        <dbReference type="Proteomes" id="UP000321234"/>
    </source>
</evidence>
<comment type="caution">
    <text evidence="3">The sequence shown here is derived from an EMBL/GenBank/DDBJ whole genome shotgun (WGS) entry which is preliminary data.</text>
</comment>
<keyword evidence="1" id="KW-0378">Hydrolase</keyword>
<dbReference type="InterPro" id="IPR036457">
    <property type="entry name" value="PPM-type-like_dom_sf"/>
</dbReference>
<feature type="domain" description="PPM-type phosphatase" evidence="2">
    <location>
        <begin position="448"/>
        <end position="663"/>
    </location>
</feature>